<dbReference type="CDD" id="cd00320">
    <property type="entry name" value="cpn10"/>
    <property type="match status" value="1"/>
</dbReference>
<dbReference type="Gene3D" id="2.30.33.40">
    <property type="entry name" value="GroES chaperonin"/>
    <property type="match status" value="1"/>
</dbReference>
<name>A0A221S3E7_9VIRU</name>
<dbReference type="InterPro" id="IPR020818">
    <property type="entry name" value="Chaperonin_GroES"/>
</dbReference>
<organism evidence="2">
    <name type="scientific">uncultured virus</name>
    <dbReference type="NCBI Taxonomy" id="340016"/>
    <lineage>
        <taxon>Viruses</taxon>
        <taxon>environmental samples</taxon>
    </lineage>
</organism>
<sequence length="151" mass="17104">MTNSATSEIPSKKEGLLNAYKEKEEVEKLYLDKNSIDKSALEKLPQPTGWRMLVLPYSGPQKTKGGIIYSDVTQERIQMTTVVGLVLKQGDLCYKDKEKFPSGPWCKTNDWIIFGRYAGSRFKIEGGEVRILNDDEIIATVDNPEDVLHTY</sequence>
<evidence type="ECO:0000313" key="2">
    <source>
        <dbReference type="EMBL" id="ASN63448.1"/>
    </source>
</evidence>
<dbReference type="GO" id="GO:0005524">
    <property type="term" value="F:ATP binding"/>
    <property type="evidence" value="ECO:0007669"/>
    <property type="project" value="InterPro"/>
</dbReference>
<dbReference type="InterPro" id="IPR011032">
    <property type="entry name" value="GroES-like_sf"/>
</dbReference>
<dbReference type="EMBL" id="KU970854">
    <property type="protein sequence ID" value="ASN63448.1"/>
    <property type="molecule type" value="Genomic_DNA"/>
</dbReference>
<evidence type="ECO:0000256" key="1">
    <source>
        <dbReference type="ARBA" id="ARBA00023186"/>
    </source>
</evidence>
<dbReference type="InterPro" id="IPR037124">
    <property type="entry name" value="Chaperonin_GroES_sf"/>
</dbReference>
<proteinExistence type="predicted"/>
<dbReference type="SUPFAM" id="SSF50129">
    <property type="entry name" value="GroES-like"/>
    <property type="match status" value="1"/>
</dbReference>
<dbReference type="GO" id="GO:0044183">
    <property type="term" value="F:protein folding chaperone"/>
    <property type="evidence" value="ECO:0007669"/>
    <property type="project" value="InterPro"/>
</dbReference>
<protein>
    <submittedName>
        <fullName evidence="2">Co-chaperonin GroES</fullName>
    </submittedName>
</protein>
<reference evidence="2" key="1">
    <citation type="submission" date="2016-03" db="EMBL/GenBank/DDBJ databases">
        <title>Novel chaperonins are prevalent in the virioplankton and link to viral biology and ecology.</title>
        <authorList>
            <person name="Marine R.L."/>
            <person name="Nasko D.J."/>
            <person name="Polson S.W."/>
            <person name="Wommack K.E."/>
        </authorList>
    </citation>
    <scope>NUCLEOTIDE SEQUENCE</scope>
</reference>
<dbReference type="Pfam" id="PF00166">
    <property type="entry name" value="Cpn10"/>
    <property type="match status" value="1"/>
</dbReference>
<keyword evidence="1" id="KW-0143">Chaperone</keyword>
<gene>
    <name evidence="2" type="primary">groES</name>
</gene>
<accession>A0A221S3E7</accession>